<name>A0A1H4C9E4_9BACT</name>
<dbReference type="AlphaFoldDB" id="A0A1H4C9E4"/>
<dbReference type="RefSeq" id="WP_092349054.1">
    <property type="nucleotide sequence ID" value="NZ_FNQN01000007.1"/>
</dbReference>
<proteinExistence type="predicted"/>
<dbReference type="EMBL" id="FNQN01000007">
    <property type="protein sequence ID" value="SEA57031.1"/>
    <property type="molecule type" value="Genomic_DNA"/>
</dbReference>
<dbReference type="Proteomes" id="UP000199409">
    <property type="component" value="Unassembled WGS sequence"/>
</dbReference>
<keyword evidence="2" id="KW-1185">Reference proteome</keyword>
<evidence type="ECO:0000313" key="2">
    <source>
        <dbReference type="Proteomes" id="UP000199409"/>
    </source>
</evidence>
<sequence>MALILDSSEIREAIALASGLTATLNLPVATDAGKVRAITVADVPAKIAQKTTPKPSAEIDPAGLTYRGDQLEQVLRNMCLRSHFGGAVVTDATGLPFAVVNPPVSMEAVSAFTSVLGSALERAGSLLGQHGAEYLSLDINYEEKIILRRFLIHELPYFLLVICPQEVDERSEIEISIDQIVSILDKK</sequence>
<accession>A0A1H4C9E4</accession>
<protein>
    <recommendedName>
        <fullName evidence="3">Roadblock/LAMTOR2 domain-containing protein</fullName>
    </recommendedName>
</protein>
<gene>
    <name evidence="1" type="ORF">SAMN05660420_02506</name>
</gene>
<evidence type="ECO:0008006" key="3">
    <source>
        <dbReference type="Google" id="ProtNLM"/>
    </source>
</evidence>
<organism evidence="1 2">
    <name type="scientific">Desulfuromusa kysingii</name>
    <dbReference type="NCBI Taxonomy" id="37625"/>
    <lineage>
        <taxon>Bacteria</taxon>
        <taxon>Pseudomonadati</taxon>
        <taxon>Thermodesulfobacteriota</taxon>
        <taxon>Desulfuromonadia</taxon>
        <taxon>Desulfuromonadales</taxon>
        <taxon>Geopsychrobacteraceae</taxon>
        <taxon>Desulfuromusa</taxon>
    </lineage>
</organism>
<dbReference type="SUPFAM" id="SSF103196">
    <property type="entry name" value="Roadblock/LC7 domain"/>
    <property type="match status" value="1"/>
</dbReference>
<evidence type="ECO:0000313" key="1">
    <source>
        <dbReference type="EMBL" id="SEA57031.1"/>
    </source>
</evidence>
<dbReference type="STRING" id="37625.SAMN05660420_02506"/>
<dbReference type="OrthoDB" id="5420575at2"/>
<reference evidence="1 2" key="1">
    <citation type="submission" date="2016-10" db="EMBL/GenBank/DDBJ databases">
        <authorList>
            <person name="de Groot N.N."/>
        </authorList>
    </citation>
    <scope>NUCLEOTIDE SEQUENCE [LARGE SCALE GENOMIC DNA]</scope>
    <source>
        <strain evidence="1 2">DSM 7343</strain>
    </source>
</reference>